<dbReference type="GO" id="GO:0006355">
    <property type="term" value="P:regulation of DNA-templated transcription"/>
    <property type="evidence" value="ECO:0007669"/>
    <property type="project" value="InterPro"/>
</dbReference>
<dbReference type="Pfam" id="PF00717">
    <property type="entry name" value="Peptidase_S24"/>
    <property type="match status" value="1"/>
</dbReference>
<evidence type="ECO:0000313" key="9">
    <source>
        <dbReference type="EMBL" id="QIS34333.1"/>
    </source>
</evidence>
<dbReference type="NCBIfam" id="NF007621">
    <property type="entry name" value="PRK10276.1"/>
    <property type="match status" value="1"/>
</dbReference>
<keyword evidence="6" id="KW-0742">SOS response</keyword>
<keyword evidence="4 7" id="KW-0068">Autocatalytic cleavage</keyword>
<dbReference type="AlphaFoldDB" id="A0A6H0A545"/>
<dbReference type="GO" id="GO:0003677">
    <property type="term" value="F:DNA binding"/>
    <property type="evidence" value="ECO:0007669"/>
    <property type="project" value="InterPro"/>
</dbReference>
<evidence type="ECO:0000256" key="3">
    <source>
        <dbReference type="ARBA" id="ARBA00022801"/>
    </source>
</evidence>
<accession>A0A6H0A545</accession>
<sequence>MKLQLLRPGKEIPPQTHPFFSDLASCGFPSPAQDYIAADLDLHDYCVRHPSATYYLRASGDSMSDGSLYNGDLLVVDSAERPHHGDIVVASVQGEFTVKRLLLTPRLTLQPMNPSWSPIYPDPDELDIFGVVTHIIHRPREMY</sequence>
<evidence type="ECO:0000256" key="1">
    <source>
        <dbReference type="ARBA" id="ARBA00007484"/>
    </source>
</evidence>
<proteinExistence type="inferred from homology"/>
<evidence type="ECO:0000256" key="2">
    <source>
        <dbReference type="ARBA" id="ARBA00022763"/>
    </source>
</evidence>
<dbReference type="RefSeq" id="WP_181726283.1">
    <property type="nucleotide sequence ID" value="NZ_JASGNS010000002.1"/>
</dbReference>
<dbReference type="InterPro" id="IPR006197">
    <property type="entry name" value="Peptidase_S24_LexA"/>
</dbReference>
<dbReference type="InterPro" id="IPR050077">
    <property type="entry name" value="LexA_repressor"/>
</dbReference>
<evidence type="ECO:0000256" key="7">
    <source>
        <dbReference type="RuleBase" id="RU003991"/>
    </source>
</evidence>
<evidence type="ECO:0000256" key="5">
    <source>
        <dbReference type="ARBA" id="ARBA00023204"/>
    </source>
</evidence>
<keyword evidence="5" id="KW-0234">DNA repair</keyword>
<dbReference type="PRINTS" id="PR00726">
    <property type="entry name" value="LEXASERPTASE"/>
</dbReference>
<dbReference type="PANTHER" id="PTHR33516:SF2">
    <property type="entry name" value="LEXA REPRESSOR-RELATED"/>
    <property type="match status" value="1"/>
</dbReference>
<dbReference type="GO" id="GO:0016787">
    <property type="term" value="F:hydrolase activity"/>
    <property type="evidence" value="ECO:0007669"/>
    <property type="project" value="UniProtKB-KW"/>
</dbReference>
<feature type="domain" description="Peptidase S24/S26A/S26B/S26C" evidence="8">
    <location>
        <begin position="19"/>
        <end position="132"/>
    </location>
</feature>
<evidence type="ECO:0000256" key="6">
    <source>
        <dbReference type="ARBA" id="ARBA00023236"/>
    </source>
</evidence>
<dbReference type="InterPro" id="IPR036286">
    <property type="entry name" value="LexA/Signal_pep-like_sf"/>
</dbReference>
<name>A0A6H0A545_9ENTR</name>
<reference evidence="9" key="1">
    <citation type="submission" date="2019-12" db="EMBL/GenBank/DDBJ databases">
        <title>Compelete sequence of Tn6502.</title>
        <authorList>
            <person name="Zhou D."/>
        </authorList>
    </citation>
    <scope>NUCLEOTIDE SEQUENCE</scope>
    <source>
        <strain evidence="9">G426</strain>
        <plasmid evidence="9">pG426-FII</plasmid>
    </source>
</reference>
<dbReference type="GO" id="GO:0009432">
    <property type="term" value="P:SOS response"/>
    <property type="evidence" value="ECO:0007669"/>
    <property type="project" value="UniProtKB-KW"/>
</dbReference>
<evidence type="ECO:0000256" key="4">
    <source>
        <dbReference type="ARBA" id="ARBA00022813"/>
    </source>
</evidence>
<organism evidence="9">
    <name type="scientific">Leclercia adecarboxylata</name>
    <dbReference type="NCBI Taxonomy" id="83655"/>
    <lineage>
        <taxon>Bacteria</taxon>
        <taxon>Pseudomonadati</taxon>
        <taxon>Pseudomonadota</taxon>
        <taxon>Gammaproteobacteria</taxon>
        <taxon>Enterobacterales</taxon>
        <taxon>Enterobacteriaceae</taxon>
        <taxon>Leclercia</taxon>
    </lineage>
</organism>
<comment type="similarity">
    <text evidence="1 7">Belongs to the peptidase S24 family.</text>
</comment>
<keyword evidence="2" id="KW-0227">DNA damage</keyword>
<dbReference type="PANTHER" id="PTHR33516">
    <property type="entry name" value="LEXA REPRESSOR"/>
    <property type="match status" value="1"/>
</dbReference>
<dbReference type="GO" id="GO:0006281">
    <property type="term" value="P:DNA repair"/>
    <property type="evidence" value="ECO:0007669"/>
    <property type="project" value="UniProtKB-KW"/>
</dbReference>
<dbReference type="CDD" id="cd06529">
    <property type="entry name" value="S24_LexA-like"/>
    <property type="match status" value="1"/>
</dbReference>
<dbReference type="SUPFAM" id="SSF51306">
    <property type="entry name" value="LexA/Signal peptidase"/>
    <property type="match status" value="1"/>
</dbReference>
<protein>
    <submittedName>
        <fullName evidence="9">Error-prone repair protein UmuD</fullName>
    </submittedName>
</protein>
<keyword evidence="9" id="KW-0614">Plasmid</keyword>
<dbReference type="Gene3D" id="2.10.109.10">
    <property type="entry name" value="Umud Fragment, subunit A"/>
    <property type="match status" value="1"/>
</dbReference>
<dbReference type="InterPro" id="IPR015927">
    <property type="entry name" value="Peptidase_S24_S26A/B/C"/>
</dbReference>
<dbReference type="InterPro" id="IPR039418">
    <property type="entry name" value="LexA-like"/>
</dbReference>
<evidence type="ECO:0000259" key="8">
    <source>
        <dbReference type="Pfam" id="PF00717"/>
    </source>
</evidence>
<geneLocation type="plasmid" evidence="9">
    <name>pG426-FII</name>
</geneLocation>
<keyword evidence="3 7" id="KW-0378">Hydrolase</keyword>
<dbReference type="EMBL" id="MN842294">
    <property type="protein sequence ID" value="QIS34333.1"/>
    <property type="molecule type" value="Genomic_DNA"/>
</dbReference>